<dbReference type="Pfam" id="PF25948">
    <property type="entry name" value="DUF7986"/>
    <property type="match status" value="1"/>
</dbReference>
<sequence length="208" mass="23626">MIVKNLEKFKQSSPDSCRAIFYSPPTKIGTVLSLTRDSVEEELYDEFDAVRRDLFDFATQRFGGELPDAEEEFDERRRPRKTHAAFMDWFTLDRESSRGETPLEAYLRERADDVPSEVLDWVKQWGETSDRLYSVREVDAGAGELSLADPIAGRFQEAVDYSGATKLEPGLMVVTRLFPWPDAPHLSGDLEVFSVGLVPVSARDLLEE</sequence>
<accession>A0A133U9C1</accession>
<evidence type="ECO:0000313" key="2">
    <source>
        <dbReference type="Proteomes" id="UP000070373"/>
    </source>
</evidence>
<name>A0A133U9C1_9EURY</name>
<dbReference type="InterPro" id="IPR058292">
    <property type="entry name" value="DUF7986"/>
</dbReference>
<reference evidence="1 2" key="1">
    <citation type="journal article" date="2016" name="Sci. Rep.">
        <title>Metabolic traits of an uncultured archaeal lineage -MSBL1- from brine pools of the Red Sea.</title>
        <authorList>
            <person name="Mwirichia R."/>
            <person name="Alam I."/>
            <person name="Rashid M."/>
            <person name="Vinu M."/>
            <person name="Ba-Alawi W."/>
            <person name="Anthony Kamau A."/>
            <person name="Kamanda Ngugi D."/>
            <person name="Goker M."/>
            <person name="Klenk H.P."/>
            <person name="Bajic V."/>
            <person name="Stingl U."/>
        </authorList>
    </citation>
    <scope>NUCLEOTIDE SEQUENCE [LARGE SCALE GENOMIC DNA]</scope>
    <source>
        <strain evidence="1">SCGC-AAA259E17</strain>
    </source>
</reference>
<dbReference type="EMBL" id="LHXN01000141">
    <property type="protein sequence ID" value="KXA90780.1"/>
    <property type="molecule type" value="Genomic_DNA"/>
</dbReference>
<proteinExistence type="predicted"/>
<organism evidence="1 2">
    <name type="scientific">candidate division MSBL1 archaeon SCGC-AAA259E17</name>
    <dbReference type="NCBI Taxonomy" id="1698263"/>
    <lineage>
        <taxon>Archaea</taxon>
        <taxon>Methanobacteriati</taxon>
        <taxon>Methanobacteriota</taxon>
        <taxon>candidate division MSBL1</taxon>
    </lineage>
</organism>
<dbReference type="Proteomes" id="UP000070373">
    <property type="component" value="Unassembled WGS sequence"/>
</dbReference>
<dbReference type="AlphaFoldDB" id="A0A133U9C1"/>
<keyword evidence="2" id="KW-1185">Reference proteome</keyword>
<gene>
    <name evidence="1" type="ORF">AKJ64_05230</name>
</gene>
<protein>
    <submittedName>
        <fullName evidence="1">Uncharacterized protein</fullName>
    </submittedName>
</protein>
<comment type="caution">
    <text evidence="1">The sequence shown here is derived from an EMBL/GenBank/DDBJ whole genome shotgun (WGS) entry which is preliminary data.</text>
</comment>
<evidence type="ECO:0000313" key="1">
    <source>
        <dbReference type="EMBL" id="KXA90780.1"/>
    </source>
</evidence>